<evidence type="ECO:0000256" key="5">
    <source>
        <dbReference type="ARBA" id="ARBA00023136"/>
    </source>
</evidence>
<keyword evidence="9" id="KW-1185">Reference proteome</keyword>
<dbReference type="InterPro" id="IPR000390">
    <property type="entry name" value="Small_drug/metabolite_transptr"/>
</dbReference>
<dbReference type="Pfam" id="PF00893">
    <property type="entry name" value="Multi_Drug_Res"/>
    <property type="match status" value="1"/>
</dbReference>
<feature type="transmembrane region" description="Helical" evidence="7">
    <location>
        <begin position="57"/>
        <end position="76"/>
    </location>
</feature>
<keyword evidence="2" id="KW-1003">Cell membrane</keyword>
<evidence type="ECO:0000313" key="8">
    <source>
        <dbReference type="EMBL" id="NOU87978.1"/>
    </source>
</evidence>
<name>A0ABX1Z421_9BACL</name>
<evidence type="ECO:0000256" key="1">
    <source>
        <dbReference type="ARBA" id="ARBA00004651"/>
    </source>
</evidence>
<dbReference type="PANTHER" id="PTHR30561">
    <property type="entry name" value="SMR FAMILY PROTON-DEPENDENT DRUG EFFLUX TRANSPORTER SUGE"/>
    <property type="match status" value="1"/>
</dbReference>
<dbReference type="PANTHER" id="PTHR30561:SF7">
    <property type="entry name" value="GUANIDINIUM EFFLUX SYSTEM SUBUNIT GDNC-RELATED"/>
    <property type="match status" value="1"/>
</dbReference>
<comment type="caution">
    <text evidence="8">The sequence shown here is derived from an EMBL/GenBank/DDBJ whole genome shotgun (WGS) entry which is preliminary data.</text>
</comment>
<accession>A0ABX1Z421</accession>
<feature type="transmembrane region" description="Helical" evidence="7">
    <location>
        <begin position="27"/>
        <end position="45"/>
    </location>
</feature>
<keyword evidence="3 6" id="KW-0812">Transmembrane</keyword>
<evidence type="ECO:0000256" key="2">
    <source>
        <dbReference type="ARBA" id="ARBA00022475"/>
    </source>
</evidence>
<organism evidence="8 9">
    <name type="scientific">Paenibacillus germinis</name>
    <dbReference type="NCBI Taxonomy" id="2654979"/>
    <lineage>
        <taxon>Bacteria</taxon>
        <taxon>Bacillati</taxon>
        <taxon>Bacillota</taxon>
        <taxon>Bacilli</taxon>
        <taxon>Bacillales</taxon>
        <taxon>Paenibacillaceae</taxon>
        <taxon>Paenibacillus</taxon>
    </lineage>
</organism>
<comment type="similarity">
    <text evidence="6">Belongs to the drug/metabolite transporter (DMT) superfamily. Small multidrug resistance (SMR) (TC 2.A.7.1) family.</text>
</comment>
<feature type="transmembrane region" description="Helical" evidence="7">
    <location>
        <begin position="82"/>
        <end position="101"/>
    </location>
</feature>
<evidence type="ECO:0000256" key="4">
    <source>
        <dbReference type="ARBA" id="ARBA00022989"/>
    </source>
</evidence>
<evidence type="ECO:0000256" key="6">
    <source>
        <dbReference type="RuleBase" id="RU003942"/>
    </source>
</evidence>
<keyword evidence="4 7" id="KW-1133">Transmembrane helix</keyword>
<comment type="subcellular location">
    <subcellularLocation>
        <location evidence="1 6">Cell membrane</location>
        <topology evidence="1 6">Multi-pass membrane protein</topology>
    </subcellularLocation>
</comment>
<gene>
    <name evidence="8" type="ORF">GC102_19720</name>
</gene>
<keyword evidence="5 7" id="KW-0472">Membrane</keyword>
<dbReference type="Proteomes" id="UP000658690">
    <property type="component" value="Unassembled WGS sequence"/>
</dbReference>
<dbReference type="SUPFAM" id="SSF103481">
    <property type="entry name" value="Multidrug resistance efflux transporter EmrE"/>
    <property type="match status" value="1"/>
</dbReference>
<proteinExistence type="inferred from homology"/>
<evidence type="ECO:0000256" key="3">
    <source>
        <dbReference type="ARBA" id="ARBA00022692"/>
    </source>
</evidence>
<dbReference type="InterPro" id="IPR045324">
    <property type="entry name" value="Small_multidrug_res"/>
</dbReference>
<dbReference type="EMBL" id="WHOC01000095">
    <property type="protein sequence ID" value="NOU87978.1"/>
    <property type="molecule type" value="Genomic_DNA"/>
</dbReference>
<dbReference type="Gene3D" id="1.10.3730.20">
    <property type="match status" value="1"/>
</dbReference>
<protein>
    <submittedName>
        <fullName evidence="8">QacE family quaternary ammonium compound efflux SMR transporter</fullName>
    </submittedName>
</protein>
<dbReference type="InterPro" id="IPR037185">
    <property type="entry name" value="EmrE-like"/>
</dbReference>
<evidence type="ECO:0000256" key="7">
    <source>
        <dbReference type="SAM" id="Phobius"/>
    </source>
</evidence>
<sequence>MRDWTFVWIASIFEVCWVTGLKHADHWWSWLGTIIAIFVTFDMLIRSSNKLPIGTVYAVFTGLGTFGTVVVEIIVFGEPFSWAKLFFILLLLAGVIGLKVITKELEEEGAQA</sequence>
<evidence type="ECO:0000313" key="9">
    <source>
        <dbReference type="Proteomes" id="UP000658690"/>
    </source>
</evidence>
<reference evidence="8 9" key="1">
    <citation type="submission" date="2019-10" db="EMBL/GenBank/DDBJ databases">
        <title>Description of Paenibacillus choica sp. nov.</title>
        <authorList>
            <person name="Carlier A."/>
            <person name="Qi S."/>
        </authorList>
    </citation>
    <scope>NUCLEOTIDE SEQUENCE [LARGE SCALE GENOMIC DNA]</scope>
    <source>
        <strain evidence="8 9">LMG 31460</strain>
    </source>
</reference>